<dbReference type="EMBL" id="JAPZBU010000002">
    <property type="protein sequence ID" value="KAJ5414877.1"/>
    <property type="molecule type" value="Genomic_DNA"/>
</dbReference>
<dbReference type="RefSeq" id="XP_056494723.1">
    <property type="nucleotide sequence ID" value="XM_056624858.1"/>
</dbReference>
<sequence>MDMITPEDRSSSSFQANLHYLKRLDLYRREKPFMITFDVSGFKDGTKTNHEYGEYTALMTDARGEKGRFLLDTHGFEFRNWPTALSPVDFDDDGAILDYYVPEVMKEMRDAFPQAMEIHFLTHLRRKRCEDFPNTFQEEPAFANPVLYAHTDFTPDGAARQLESLFKDSEHLRGKRFEMLK</sequence>
<dbReference type="PANTHER" id="PTHR34598">
    <property type="entry name" value="BLL6449 PROTEIN"/>
    <property type="match status" value="1"/>
</dbReference>
<name>A0A9W9WCN1_9EURO</name>
<dbReference type="GeneID" id="81363838"/>
<dbReference type="GO" id="GO:0016491">
    <property type="term" value="F:oxidoreductase activity"/>
    <property type="evidence" value="ECO:0007669"/>
    <property type="project" value="InterPro"/>
</dbReference>
<dbReference type="AlphaFoldDB" id="A0A9W9WCN1"/>
<comment type="caution">
    <text evidence="2">The sequence shown here is derived from an EMBL/GenBank/DDBJ whole genome shotgun (WGS) entry which is preliminary data.</text>
</comment>
<dbReference type="PANTHER" id="PTHR34598:SF3">
    <property type="entry name" value="OXIDOREDUCTASE AN1597"/>
    <property type="match status" value="1"/>
</dbReference>
<evidence type="ECO:0000313" key="2">
    <source>
        <dbReference type="EMBL" id="KAJ5414877.1"/>
    </source>
</evidence>
<dbReference type="InterPro" id="IPR044053">
    <property type="entry name" value="AsaB-like"/>
</dbReference>
<reference evidence="2" key="2">
    <citation type="journal article" date="2023" name="IMA Fungus">
        <title>Comparative genomic study of the Penicillium genus elucidates a diverse pangenome and 15 lateral gene transfer events.</title>
        <authorList>
            <person name="Petersen C."/>
            <person name="Sorensen T."/>
            <person name="Nielsen M.R."/>
            <person name="Sondergaard T.E."/>
            <person name="Sorensen J.L."/>
            <person name="Fitzpatrick D.A."/>
            <person name="Frisvad J.C."/>
            <person name="Nielsen K.L."/>
        </authorList>
    </citation>
    <scope>NUCLEOTIDE SEQUENCE</scope>
    <source>
        <strain evidence="2">IBT 29677</strain>
    </source>
</reference>
<keyword evidence="3" id="KW-1185">Reference proteome</keyword>
<gene>
    <name evidence="2" type="ORF">N7509_000211</name>
</gene>
<protein>
    <submittedName>
        <fullName evidence="2">Uncharacterized protein</fullName>
    </submittedName>
</protein>
<comment type="similarity">
    <text evidence="1">Belongs to the asaB hydroxylase/desaturase family.</text>
</comment>
<organism evidence="2 3">
    <name type="scientific">Penicillium cosmopolitanum</name>
    <dbReference type="NCBI Taxonomy" id="1131564"/>
    <lineage>
        <taxon>Eukaryota</taxon>
        <taxon>Fungi</taxon>
        <taxon>Dikarya</taxon>
        <taxon>Ascomycota</taxon>
        <taxon>Pezizomycotina</taxon>
        <taxon>Eurotiomycetes</taxon>
        <taxon>Eurotiomycetidae</taxon>
        <taxon>Eurotiales</taxon>
        <taxon>Aspergillaceae</taxon>
        <taxon>Penicillium</taxon>
    </lineage>
</organism>
<evidence type="ECO:0000313" key="3">
    <source>
        <dbReference type="Proteomes" id="UP001147747"/>
    </source>
</evidence>
<dbReference type="OrthoDB" id="4183769at2759"/>
<accession>A0A9W9WCN1</accession>
<evidence type="ECO:0000256" key="1">
    <source>
        <dbReference type="ARBA" id="ARBA00023604"/>
    </source>
</evidence>
<dbReference type="Proteomes" id="UP001147747">
    <property type="component" value="Unassembled WGS sequence"/>
</dbReference>
<reference evidence="2" key="1">
    <citation type="submission" date="2022-12" db="EMBL/GenBank/DDBJ databases">
        <authorList>
            <person name="Petersen C."/>
        </authorList>
    </citation>
    <scope>NUCLEOTIDE SEQUENCE</scope>
    <source>
        <strain evidence="2">IBT 29677</strain>
    </source>
</reference>
<proteinExistence type="inferred from homology"/>